<dbReference type="InterPro" id="IPR050469">
    <property type="entry name" value="Diguanylate_Cyclase"/>
</dbReference>
<dbReference type="RefSeq" id="WP_073274788.1">
    <property type="nucleotide sequence ID" value="NZ_FRAC01000009.1"/>
</dbReference>
<dbReference type="CDD" id="cd01949">
    <property type="entry name" value="GGDEF"/>
    <property type="match status" value="1"/>
</dbReference>
<dbReference type="FunFam" id="3.30.70.270:FF:000001">
    <property type="entry name" value="Diguanylate cyclase domain protein"/>
    <property type="match status" value="1"/>
</dbReference>
<dbReference type="EMBL" id="FRAC01000009">
    <property type="protein sequence ID" value="SHK10164.1"/>
    <property type="molecule type" value="Genomic_DNA"/>
</dbReference>
<dbReference type="Gene3D" id="3.30.450.20">
    <property type="entry name" value="PAS domain"/>
    <property type="match status" value="1"/>
</dbReference>
<keyword evidence="1" id="KW-1133">Transmembrane helix</keyword>
<keyword evidence="1" id="KW-0812">Transmembrane</keyword>
<dbReference type="NCBIfam" id="TIGR00254">
    <property type="entry name" value="GGDEF"/>
    <property type="match status" value="1"/>
</dbReference>
<dbReference type="GO" id="GO:1902201">
    <property type="term" value="P:negative regulation of bacterial-type flagellum-dependent cell motility"/>
    <property type="evidence" value="ECO:0007669"/>
    <property type="project" value="TreeGrafter"/>
</dbReference>
<dbReference type="GO" id="GO:0005886">
    <property type="term" value="C:plasma membrane"/>
    <property type="evidence" value="ECO:0007669"/>
    <property type="project" value="TreeGrafter"/>
</dbReference>
<dbReference type="SUPFAM" id="SSF55073">
    <property type="entry name" value="Nucleotide cyclase"/>
    <property type="match status" value="1"/>
</dbReference>
<dbReference type="Gene3D" id="3.30.70.270">
    <property type="match status" value="1"/>
</dbReference>
<dbReference type="Proteomes" id="UP000184386">
    <property type="component" value="Unassembled WGS sequence"/>
</dbReference>
<protein>
    <submittedName>
        <fullName evidence="3">Diguanylate cyclase (GGDEF) domain-containing protein</fullName>
    </submittedName>
</protein>
<dbReference type="SMART" id="SM00267">
    <property type="entry name" value="GGDEF"/>
    <property type="match status" value="1"/>
</dbReference>
<dbReference type="PANTHER" id="PTHR45138:SF9">
    <property type="entry name" value="DIGUANYLATE CYCLASE DGCM-RELATED"/>
    <property type="match status" value="1"/>
</dbReference>
<sequence length="519" mass="60611">MIKRHTIASTIMIIAICTIIGVFFWISYQRINEVYRDETRITITKMRKLFLKDTVNNIIQDITLDRKKERDYYQKNIDKRYETLLSGQNLPEKEYTDYFKRWFASDYSRDINENEWTVFLWNNSSKKVIYDPADIVKKDINENLKTVKTQLLYYRIITHGPIYGLIGVSRKYVDNKVKEAAADKIRNMKFGNGSYVWVNEIINYAGGKDYAIRRVHPNLPQTEGTYLSTDMTDIKGNRPYAQELAGVKAQGELFFTYYFKELNSDDVSEKLTYAKLYKDFNWIIAMGIPLDDIRQYIDHTNAKSMAAVRGQMITLVALMIIFVAFSLFLFLSLERLYTKDISRQMELEMNKDVLSKAYSRRFGTLELVKEFKEFKRKRITDTAIFMFDVDSFKGINDNFGHDVGDKVLIEIVNRVYQVIRSSDCLIRWGGDEFVGIFHGLKEENSVYTAEKLAAAISDLRIQQEKEVISPTISLGIAYFDEKDESFEEVIKRADAAMYQSKKEGKNRVSLYREPFSSSM</sequence>
<dbReference type="PROSITE" id="PS50887">
    <property type="entry name" value="GGDEF"/>
    <property type="match status" value="1"/>
</dbReference>
<keyword evidence="1" id="KW-0472">Membrane</keyword>
<dbReference type="InterPro" id="IPR029787">
    <property type="entry name" value="Nucleotide_cyclase"/>
</dbReference>
<dbReference type="AlphaFoldDB" id="A0A1M6PQA6"/>
<feature type="transmembrane region" description="Helical" evidence="1">
    <location>
        <begin position="312"/>
        <end position="333"/>
    </location>
</feature>
<dbReference type="InterPro" id="IPR000160">
    <property type="entry name" value="GGDEF_dom"/>
</dbReference>
<dbReference type="InterPro" id="IPR004010">
    <property type="entry name" value="Double_Cache_2"/>
</dbReference>
<evidence type="ECO:0000313" key="3">
    <source>
        <dbReference type="EMBL" id="SHK10164.1"/>
    </source>
</evidence>
<dbReference type="Pfam" id="PF00990">
    <property type="entry name" value="GGDEF"/>
    <property type="match status" value="1"/>
</dbReference>
<dbReference type="PANTHER" id="PTHR45138">
    <property type="entry name" value="REGULATORY COMPONENTS OF SENSORY TRANSDUCTION SYSTEM"/>
    <property type="match status" value="1"/>
</dbReference>
<gene>
    <name evidence="3" type="ORF">SAMN02745136_01690</name>
</gene>
<keyword evidence="4" id="KW-1185">Reference proteome</keyword>
<dbReference type="Pfam" id="PF08269">
    <property type="entry name" value="dCache_2"/>
    <property type="match status" value="1"/>
</dbReference>
<feature type="domain" description="GGDEF" evidence="2">
    <location>
        <begin position="380"/>
        <end position="513"/>
    </location>
</feature>
<dbReference type="GO" id="GO:0052621">
    <property type="term" value="F:diguanylate cyclase activity"/>
    <property type="evidence" value="ECO:0007669"/>
    <property type="project" value="TreeGrafter"/>
</dbReference>
<dbReference type="InterPro" id="IPR043128">
    <property type="entry name" value="Rev_trsase/Diguanyl_cyclase"/>
</dbReference>
<dbReference type="OrthoDB" id="9804955at2"/>
<dbReference type="GO" id="GO:0043709">
    <property type="term" value="P:cell adhesion involved in single-species biofilm formation"/>
    <property type="evidence" value="ECO:0007669"/>
    <property type="project" value="TreeGrafter"/>
</dbReference>
<proteinExistence type="predicted"/>
<reference evidence="3 4" key="1">
    <citation type="submission" date="2016-11" db="EMBL/GenBank/DDBJ databases">
        <authorList>
            <person name="Jaros S."/>
            <person name="Januszkiewicz K."/>
            <person name="Wedrychowicz H."/>
        </authorList>
    </citation>
    <scope>NUCLEOTIDE SEQUENCE [LARGE SCALE GENOMIC DNA]</scope>
    <source>
        <strain evidence="3 4">DSM 15929</strain>
    </source>
</reference>
<evidence type="ECO:0000256" key="1">
    <source>
        <dbReference type="SAM" id="Phobius"/>
    </source>
</evidence>
<organism evidence="3 4">
    <name type="scientific">Anaerocolumna jejuensis DSM 15929</name>
    <dbReference type="NCBI Taxonomy" id="1121322"/>
    <lineage>
        <taxon>Bacteria</taxon>
        <taxon>Bacillati</taxon>
        <taxon>Bacillota</taxon>
        <taxon>Clostridia</taxon>
        <taxon>Lachnospirales</taxon>
        <taxon>Lachnospiraceae</taxon>
        <taxon>Anaerocolumna</taxon>
    </lineage>
</organism>
<evidence type="ECO:0000259" key="2">
    <source>
        <dbReference type="PROSITE" id="PS50887"/>
    </source>
</evidence>
<feature type="transmembrane region" description="Helical" evidence="1">
    <location>
        <begin position="7"/>
        <end position="28"/>
    </location>
</feature>
<dbReference type="STRING" id="1121322.SAMN02745136_01690"/>
<name>A0A1M6PQA6_9FIRM</name>
<accession>A0A1M6PQA6</accession>
<evidence type="ECO:0000313" key="4">
    <source>
        <dbReference type="Proteomes" id="UP000184386"/>
    </source>
</evidence>